<name>A0A2I0QWW8_9BACI</name>
<keyword evidence="9 11" id="KW-0460">Magnesium</keyword>
<comment type="caution">
    <text evidence="15">The sequence shown here is derived from an EMBL/GenBank/DDBJ whole genome shotgun (WGS) entry which is preliminary data.</text>
</comment>
<feature type="domain" description="CCA-adding enzyme C-terminal" evidence="14">
    <location>
        <begin position="253"/>
        <end position="391"/>
    </location>
</feature>
<evidence type="ECO:0000256" key="8">
    <source>
        <dbReference type="ARBA" id="ARBA00022840"/>
    </source>
</evidence>
<evidence type="ECO:0000259" key="12">
    <source>
        <dbReference type="Pfam" id="PF01743"/>
    </source>
</evidence>
<dbReference type="Pfam" id="PF13735">
    <property type="entry name" value="tRNA_NucTran2_2"/>
    <property type="match status" value="1"/>
</dbReference>
<feature type="binding site" evidence="11">
    <location>
        <position position="44"/>
    </location>
    <ligand>
        <name>Mg(2+)</name>
        <dbReference type="ChEBI" id="CHEBI:18420"/>
    </ligand>
</feature>
<evidence type="ECO:0000256" key="10">
    <source>
        <dbReference type="ARBA" id="ARBA00022884"/>
    </source>
</evidence>
<evidence type="ECO:0000313" key="15">
    <source>
        <dbReference type="EMBL" id="PKR78831.1"/>
    </source>
</evidence>
<evidence type="ECO:0000256" key="4">
    <source>
        <dbReference type="ARBA" id="ARBA00022695"/>
    </source>
</evidence>
<dbReference type="NCBIfam" id="NF009814">
    <property type="entry name" value="PRK13299.1"/>
    <property type="match status" value="1"/>
</dbReference>
<dbReference type="AlphaFoldDB" id="A0A2I0QWW8"/>
<dbReference type="InterPro" id="IPR032810">
    <property type="entry name" value="CCA-adding_enz_C"/>
</dbReference>
<evidence type="ECO:0000313" key="16">
    <source>
        <dbReference type="Proteomes" id="UP000243524"/>
    </source>
</evidence>
<reference evidence="15 16" key="1">
    <citation type="submission" date="2017-06" db="EMBL/GenBank/DDBJ databases">
        <title>the draft geome sequence of Illustriluteabacillus marina B3227.</title>
        <authorList>
            <person name="He R.-H."/>
            <person name="Du Z.-J."/>
        </authorList>
    </citation>
    <scope>NUCLEOTIDE SEQUENCE [LARGE SCALE GENOMIC DNA]</scope>
    <source>
        <strain evidence="15 16">B3227</strain>
    </source>
</reference>
<comment type="miscellaneous">
    <text evidence="11">A single active site specifically recognizes both ATP and CTP and is responsible for their addition.</text>
</comment>
<evidence type="ECO:0000256" key="9">
    <source>
        <dbReference type="ARBA" id="ARBA00022842"/>
    </source>
</evidence>
<dbReference type="GO" id="GO:0004810">
    <property type="term" value="F:CCA tRNA nucleotidyltransferase activity"/>
    <property type="evidence" value="ECO:0007669"/>
    <property type="project" value="UniProtKB-UniRule"/>
</dbReference>
<dbReference type="InterPro" id="IPR050264">
    <property type="entry name" value="Bact_CCA-adding_enz_type3_sf"/>
</dbReference>
<feature type="binding site" evidence="11">
    <location>
        <position position="165"/>
    </location>
    <ligand>
        <name>CTP</name>
        <dbReference type="ChEBI" id="CHEBI:37563"/>
    </ligand>
</feature>
<dbReference type="Gene3D" id="1.10.3090.10">
    <property type="entry name" value="cca-adding enzyme, domain 2"/>
    <property type="match status" value="1"/>
</dbReference>
<feature type="binding site" evidence="11">
    <location>
        <position position="162"/>
    </location>
    <ligand>
        <name>ATP</name>
        <dbReference type="ChEBI" id="CHEBI:30616"/>
    </ligand>
</feature>
<feature type="binding site" evidence="11">
    <location>
        <position position="156"/>
    </location>
    <ligand>
        <name>ATP</name>
        <dbReference type="ChEBI" id="CHEBI:30616"/>
    </ligand>
</feature>
<evidence type="ECO:0000259" key="14">
    <source>
        <dbReference type="Pfam" id="PF13735"/>
    </source>
</evidence>
<organism evidence="15 16">
    <name type="scientific">Halalkalibacillus sediminis</name>
    <dbReference type="NCBI Taxonomy" id="2018042"/>
    <lineage>
        <taxon>Bacteria</taxon>
        <taxon>Bacillati</taxon>
        <taxon>Bacillota</taxon>
        <taxon>Bacilli</taxon>
        <taxon>Bacillales</taxon>
        <taxon>Bacillaceae</taxon>
        <taxon>Halalkalibacillus</taxon>
    </lineage>
</organism>
<evidence type="ECO:0000256" key="7">
    <source>
        <dbReference type="ARBA" id="ARBA00022800"/>
    </source>
</evidence>
<dbReference type="SUPFAM" id="SSF81891">
    <property type="entry name" value="Poly A polymerase C-terminal region-like"/>
    <property type="match status" value="1"/>
</dbReference>
<feature type="binding site" evidence="11">
    <location>
        <position position="165"/>
    </location>
    <ligand>
        <name>ATP</name>
        <dbReference type="ChEBI" id="CHEBI:30616"/>
    </ligand>
</feature>
<dbReference type="Pfam" id="PF12627">
    <property type="entry name" value="PolyA_pol_RNAbd"/>
    <property type="match status" value="1"/>
</dbReference>
<comment type="similarity">
    <text evidence="11">Belongs to the tRNA nucleotidyltransferase/poly(A) polymerase family. Bacterial CCA-adding enzyme type 3 subfamily.</text>
</comment>
<comment type="catalytic activity">
    <reaction evidence="11">
        <text>a tRNA with a 3' CCA end + 2 CTP + ATP = a tRNA with a 3' CCACCA end + 3 diphosphate</text>
        <dbReference type="Rhea" id="RHEA:76235"/>
        <dbReference type="Rhea" id="RHEA-COMP:10468"/>
        <dbReference type="Rhea" id="RHEA-COMP:18655"/>
        <dbReference type="ChEBI" id="CHEBI:30616"/>
        <dbReference type="ChEBI" id="CHEBI:33019"/>
        <dbReference type="ChEBI" id="CHEBI:37563"/>
        <dbReference type="ChEBI" id="CHEBI:83071"/>
        <dbReference type="ChEBI" id="CHEBI:195187"/>
    </reaction>
</comment>
<dbReference type="Proteomes" id="UP000243524">
    <property type="component" value="Unassembled WGS sequence"/>
</dbReference>
<dbReference type="InterPro" id="IPR032828">
    <property type="entry name" value="PolyA_RNA-bd"/>
</dbReference>
<accession>A0A2I0QWW8</accession>
<dbReference type="GO" id="GO:0000287">
    <property type="term" value="F:magnesium ion binding"/>
    <property type="evidence" value="ECO:0007669"/>
    <property type="project" value="UniProtKB-UniRule"/>
</dbReference>
<dbReference type="GO" id="GO:0001680">
    <property type="term" value="P:tRNA 3'-terminal CCA addition"/>
    <property type="evidence" value="ECO:0007669"/>
    <property type="project" value="UniProtKB-UniRule"/>
</dbReference>
<evidence type="ECO:0000256" key="2">
    <source>
        <dbReference type="ARBA" id="ARBA00022679"/>
    </source>
</evidence>
<dbReference type="CDD" id="cd05398">
    <property type="entry name" value="NT_ClassII-CCAase"/>
    <property type="match status" value="1"/>
</dbReference>
<evidence type="ECO:0000256" key="11">
    <source>
        <dbReference type="HAMAP-Rule" id="MF_01263"/>
    </source>
</evidence>
<comment type="function">
    <text evidence="11">Catalyzes the addition and repair of the essential 3'-terminal CCA sequence in tRNAs without using a nucleic acid template. Adds these three nucleotides in the order of C, C, and A to the tRNA nucleotide-73, using CTP and ATP as substrates and producing inorganic pyrophosphate. tRNA 3'-terminal CCA addition is required both for tRNA processing and repair. Also involved in tRNA surveillance by mediating tandem CCA addition to generate a CCACCA at the 3' terminus of unstable tRNAs. While stable tRNAs receive only 3'-terminal CCA, unstable tRNAs are marked with CCACCA and rapidly degraded.</text>
</comment>
<dbReference type="GO" id="GO:0160016">
    <property type="term" value="F:CCACCA tRNA nucleotidyltransferase activity"/>
    <property type="evidence" value="ECO:0007669"/>
    <property type="project" value="RHEA"/>
</dbReference>
<feature type="binding site" evidence="11">
    <location>
        <position position="156"/>
    </location>
    <ligand>
        <name>CTP</name>
        <dbReference type="ChEBI" id="CHEBI:37563"/>
    </ligand>
</feature>
<sequence>MMLKEPFTHAYNVIDALIQQGFQCYFVGGAVRDLLSGKQVGDIDLATDATPGEMQLIFERTVPIGIEHGTILVLDGEHSFEITTFRTEGMYDDFRHPSHVEFVRDIIEDLSRRDFTINAIAMDRNGELIDPFEGKKDLDNKIIQTVGNAMERFTEDPLRMLRGIRFSSQLGFDIDTYTLDAIKGLNPLLGKVSVERVSVELIKMFQGQSVKNGLSYLNNSNLWLALPVFMESETLIHDVQQKVNRPINSAGTIFAFLHLLQSNFSLKMWAKSYKLSNSIKREASLQIELYNLYIKDGLSSYVLYETKAVHLHPLLSLIELIEGRTYDFNEIQQQYYSLPIKSRDELMITGKDLIDWFPGAKRGKWVGDYMDRIENSILQNQLSNNKEDIRKQVKIWSKQESN</sequence>
<keyword evidence="3 11" id="KW-0819">tRNA processing</keyword>
<dbReference type="Pfam" id="PF01743">
    <property type="entry name" value="PolyA_pol"/>
    <property type="match status" value="1"/>
</dbReference>
<keyword evidence="7 11" id="KW-0692">RNA repair</keyword>
<dbReference type="PANTHER" id="PTHR46173:SF1">
    <property type="entry name" value="CCA TRNA NUCLEOTIDYLTRANSFERASE 1, MITOCHONDRIAL"/>
    <property type="match status" value="1"/>
</dbReference>
<comment type="catalytic activity">
    <reaction evidence="11">
        <text>a tRNA precursor + 2 CTP + ATP = a tRNA with a 3' CCA end + 3 diphosphate</text>
        <dbReference type="Rhea" id="RHEA:14433"/>
        <dbReference type="Rhea" id="RHEA-COMP:10465"/>
        <dbReference type="Rhea" id="RHEA-COMP:10468"/>
        <dbReference type="ChEBI" id="CHEBI:30616"/>
        <dbReference type="ChEBI" id="CHEBI:33019"/>
        <dbReference type="ChEBI" id="CHEBI:37563"/>
        <dbReference type="ChEBI" id="CHEBI:74896"/>
        <dbReference type="ChEBI" id="CHEBI:83071"/>
        <dbReference type="EC" id="2.7.7.72"/>
    </reaction>
</comment>
<dbReference type="InterPro" id="IPR043519">
    <property type="entry name" value="NT_sf"/>
</dbReference>
<dbReference type="Gene3D" id="3.30.460.10">
    <property type="entry name" value="Beta Polymerase, domain 2"/>
    <property type="match status" value="1"/>
</dbReference>
<feature type="binding site" evidence="11">
    <location>
        <position position="32"/>
    </location>
    <ligand>
        <name>CTP</name>
        <dbReference type="ChEBI" id="CHEBI:37563"/>
    </ligand>
</feature>
<keyword evidence="10 11" id="KW-0694">RNA-binding</keyword>
<proteinExistence type="inferred from homology"/>
<keyword evidence="5 11" id="KW-0479">Metal-binding</keyword>
<feature type="binding site" evidence="11">
    <location>
        <position position="29"/>
    </location>
    <ligand>
        <name>CTP</name>
        <dbReference type="ChEBI" id="CHEBI:37563"/>
    </ligand>
</feature>
<feature type="domain" description="tRNA nucleotidyltransferase/poly(A) polymerase RNA and SrmB- binding" evidence="13">
    <location>
        <begin position="171"/>
        <end position="225"/>
    </location>
</feature>
<feature type="binding site" evidence="11">
    <location>
        <position position="29"/>
    </location>
    <ligand>
        <name>ATP</name>
        <dbReference type="ChEBI" id="CHEBI:30616"/>
    </ligand>
</feature>
<evidence type="ECO:0000256" key="5">
    <source>
        <dbReference type="ARBA" id="ARBA00022723"/>
    </source>
</evidence>
<dbReference type="PANTHER" id="PTHR46173">
    <property type="entry name" value="CCA TRNA NUCLEOTIDYLTRANSFERASE 1, MITOCHONDRIAL"/>
    <property type="match status" value="1"/>
</dbReference>
<feature type="binding site" evidence="11">
    <location>
        <position position="32"/>
    </location>
    <ligand>
        <name>ATP</name>
        <dbReference type="ChEBI" id="CHEBI:30616"/>
    </ligand>
</feature>
<keyword evidence="8 11" id="KW-0067">ATP-binding</keyword>
<dbReference type="InterPro" id="IPR002646">
    <property type="entry name" value="PolA_pol_head_dom"/>
</dbReference>
<evidence type="ECO:0000256" key="1">
    <source>
        <dbReference type="ARBA" id="ARBA00001946"/>
    </source>
</evidence>
<feature type="binding site" evidence="11">
    <location>
        <position position="159"/>
    </location>
    <ligand>
        <name>CTP</name>
        <dbReference type="ChEBI" id="CHEBI:37563"/>
    </ligand>
</feature>
<feature type="binding site" evidence="11">
    <location>
        <position position="113"/>
    </location>
    <ligand>
        <name>ATP</name>
        <dbReference type="ChEBI" id="CHEBI:30616"/>
    </ligand>
</feature>
<dbReference type="EMBL" id="PJNH01000001">
    <property type="protein sequence ID" value="PKR78831.1"/>
    <property type="molecule type" value="Genomic_DNA"/>
</dbReference>
<feature type="binding site" evidence="11">
    <location>
        <position position="159"/>
    </location>
    <ligand>
        <name>ATP</name>
        <dbReference type="ChEBI" id="CHEBI:30616"/>
    </ligand>
</feature>
<gene>
    <name evidence="11" type="primary">cca</name>
    <name evidence="15" type="ORF">CEY16_03500</name>
</gene>
<dbReference type="InterPro" id="IPR023068">
    <property type="entry name" value="CCA-adding_enz_firmicutes"/>
</dbReference>
<protein>
    <recommendedName>
        <fullName evidence="11">CCA-adding enzyme</fullName>
        <ecNumber evidence="11">2.7.7.72</ecNumber>
    </recommendedName>
    <alternativeName>
        <fullName evidence="11">CCA tRNA nucleotidyltransferase</fullName>
    </alternativeName>
    <alternativeName>
        <fullName evidence="11">tRNA CCA-pyrophosphorylase</fullName>
    </alternativeName>
    <alternativeName>
        <fullName evidence="11">tRNA adenylyl-/cytidylyl- transferase</fullName>
    </alternativeName>
    <alternativeName>
        <fullName evidence="11">tRNA nucleotidyltransferase</fullName>
    </alternativeName>
    <alternativeName>
        <fullName evidence="11">tRNA-NT</fullName>
    </alternativeName>
</protein>
<evidence type="ECO:0000256" key="3">
    <source>
        <dbReference type="ARBA" id="ARBA00022694"/>
    </source>
</evidence>
<evidence type="ECO:0000256" key="6">
    <source>
        <dbReference type="ARBA" id="ARBA00022741"/>
    </source>
</evidence>
<keyword evidence="4 11" id="KW-0548">Nucleotidyltransferase</keyword>
<dbReference type="GO" id="GO:0042245">
    <property type="term" value="P:RNA repair"/>
    <property type="evidence" value="ECO:0007669"/>
    <property type="project" value="UniProtKB-KW"/>
</dbReference>
<dbReference type="Gene3D" id="1.10.246.80">
    <property type="match status" value="1"/>
</dbReference>
<feature type="binding site" evidence="11">
    <location>
        <position position="162"/>
    </location>
    <ligand>
        <name>CTP</name>
        <dbReference type="ChEBI" id="CHEBI:37563"/>
    </ligand>
</feature>
<feature type="binding site" evidence="11">
    <location>
        <position position="113"/>
    </location>
    <ligand>
        <name>CTP</name>
        <dbReference type="ChEBI" id="CHEBI:37563"/>
    </ligand>
</feature>
<dbReference type="GO" id="GO:0000049">
    <property type="term" value="F:tRNA binding"/>
    <property type="evidence" value="ECO:0007669"/>
    <property type="project" value="UniProtKB-UniRule"/>
</dbReference>
<dbReference type="SUPFAM" id="SSF81301">
    <property type="entry name" value="Nucleotidyltransferase"/>
    <property type="match status" value="1"/>
</dbReference>
<comment type="cofactor">
    <cofactor evidence="1 11">
        <name>Mg(2+)</name>
        <dbReference type="ChEBI" id="CHEBI:18420"/>
    </cofactor>
</comment>
<dbReference type="EC" id="2.7.7.72" evidence="11"/>
<keyword evidence="6 11" id="KW-0547">Nucleotide-binding</keyword>
<feature type="binding site" evidence="11">
    <location>
        <position position="42"/>
    </location>
    <ligand>
        <name>Mg(2+)</name>
        <dbReference type="ChEBI" id="CHEBI:18420"/>
    </ligand>
</feature>
<evidence type="ECO:0000259" key="13">
    <source>
        <dbReference type="Pfam" id="PF12627"/>
    </source>
</evidence>
<feature type="domain" description="Poly A polymerase head" evidence="12">
    <location>
        <begin position="24"/>
        <end position="143"/>
    </location>
</feature>
<dbReference type="GO" id="GO:0005524">
    <property type="term" value="F:ATP binding"/>
    <property type="evidence" value="ECO:0007669"/>
    <property type="project" value="UniProtKB-UniRule"/>
</dbReference>
<comment type="subunit">
    <text evidence="11">Homodimer.</text>
</comment>
<keyword evidence="2 11" id="KW-0808">Transferase</keyword>
<dbReference type="HAMAP" id="MF_01263">
    <property type="entry name" value="CCA_bact_type3"/>
    <property type="match status" value="1"/>
</dbReference>
<keyword evidence="16" id="KW-1185">Reference proteome</keyword>